<name>A0A139WLU1_TRICA</name>
<gene>
    <name evidence="1" type="primary">AUGUSTUS-3.0.2_31471</name>
    <name evidence="1" type="ORF">TcasGA2_TC031471</name>
</gene>
<dbReference type="AlphaFoldDB" id="A0A139WLU1"/>
<proteinExistence type="predicted"/>
<dbReference type="InParanoid" id="A0A139WLU1"/>
<sequence length="46" mass="5480">MRCEGEGPDSEVSQVHYVCMKCIFTFVVMIQYIRYYECTLIRTCPH</sequence>
<keyword evidence="2" id="KW-1185">Reference proteome</keyword>
<protein>
    <submittedName>
        <fullName evidence="1">Uncharacterized protein</fullName>
    </submittedName>
</protein>
<evidence type="ECO:0000313" key="2">
    <source>
        <dbReference type="Proteomes" id="UP000007266"/>
    </source>
</evidence>
<reference evidence="1 2" key="2">
    <citation type="journal article" date="2010" name="Nucleic Acids Res.">
        <title>BeetleBase in 2010: revisions to provide comprehensive genomic information for Tribolium castaneum.</title>
        <authorList>
            <person name="Kim H.S."/>
            <person name="Murphy T."/>
            <person name="Xia J."/>
            <person name="Caragea D."/>
            <person name="Park Y."/>
            <person name="Beeman R.W."/>
            <person name="Lorenzen M.D."/>
            <person name="Butcher S."/>
            <person name="Manak J.R."/>
            <person name="Brown S.J."/>
        </authorList>
    </citation>
    <scope>GENOME REANNOTATION</scope>
    <source>
        <strain evidence="1 2">Georgia GA2</strain>
    </source>
</reference>
<evidence type="ECO:0000313" key="1">
    <source>
        <dbReference type="EMBL" id="KYB28902.1"/>
    </source>
</evidence>
<dbReference type="EMBL" id="KQ971319">
    <property type="protein sequence ID" value="KYB28902.1"/>
    <property type="molecule type" value="Genomic_DNA"/>
</dbReference>
<accession>A0A139WLU1</accession>
<dbReference type="Proteomes" id="UP000007266">
    <property type="component" value="Linkage group 3"/>
</dbReference>
<reference evidence="1 2" key="1">
    <citation type="journal article" date="2008" name="Nature">
        <title>The genome of the model beetle and pest Tribolium castaneum.</title>
        <authorList>
            <consortium name="Tribolium Genome Sequencing Consortium"/>
            <person name="Richards S."/>
            <person name="Gibbs R.A."/>
            <person name="Weinstock G.M."/>
            <person name="Brown S.J."/>
            <person name="Denell R."/>
            <person name="Beeman R.W."/>
            <person name="Gibbs R."/>
            <person name="Beeman R.W."/>
            <person name="Brown S.J."/>
            <person name="Bucher G."/>
            <person name="Friedrich M."/>
            <person name="Grimmelikhuijzen C.J."/>
            <person name="Klingler M."/>
            <person name="Lorenzen M."/>
            <person name="Richards S."/>
            <person name="Roth S."/>
            <person name="Schroder R."/>
            <person name="Tautz D."/>
            <person name="Zdobnov E.M."/>
            <person name="Muzny D."/>
            <person name="Gibbs R.A."/>
            <person name="Weinstock G.M."/>
            <person name="Attaway T."/>
            <person name="Bell S."/>
            <person name="Buhay C.J."/>
            <person name="Chandrabose M.N."/>
            <person name="Chavez D."/>
            <person name="Clerk-Blankenburg K.P."/>
            <person name="Cree A."/>
            <person name="Dao M."/>
            <person name="Davis C."/>
            <person name="Chacko J."/>
            <person name="Dinh H."/>
            <person name="Dugan-Rocha S."/>
            <person name="Fowler G."/>
            <person name="Garner T.T."/>
            <person name="Garnes J."/>
            <person name="Gnirke A."/>
            <person name="Hawes A."/>
            <person name="Hernandez J."/>
            <person name="Hines S."/>
            <person name="Holder M."/>
            <person name="Hume J."/>
            <person name="Jhangiani S.N."/>
            <person name="Joshi V."/>
            <person name="Khan Z.M."/>
            <person name="Jackson L."/>
            <person name="Kovar C."/>
            <person name="Kowis A."/>
            <person name="Lee S."/>
            <person name="Lewis L.R."/>
            <person name="Margolis J."/>
            <person name="Morgan M."/>
            <person name="Nazareth L.V."/>
            <person name="Nguyen N."/>
            <person name="Okwuonu G."/>
            <person name="Parker D."/>
            <person name="Richards S."/>
            <person name="Ruiz S.J."/>
            <person name="Santibanez J."/>
            <person name="Savard J."/>
            <person name="Scherer S.E."/>
            <person name="Schneider B."/>
            <person name="Sodergren E."/>
            <person name="Tautz D."/>
            <person name="Vattahil S."/>
            <person name="Villasana D."/>
            <person name="White C.S."/>
            <person name="Wright R."/>
            <person name="Park Y."/>
            <person name="Beeman R.W."/>
            <person name="Lord J."/>
            <person name="Oppert B."/>
            <person name="Lorenzen M."/>
            <person name="Brown S."/>
            <person name="Wang L."/>
            <person name="Savard J."/>
            <person name="Tautz D."/>
            <person name="Richards S."/>
            <person name="Weinstock G."/>
            <person name="Gibbs R.A."/>
            <person name="Liu Y."/>
            <person name="Worley K."/>
            <person name="Weinstock G."/>
            <person name="Elsik C.G."/>
            <person name="Reese J.T."/>
            <person name="Elhaik E."/>
            <person name="Landan G."/>
            <person name="Graur D."/>
            <person name="Arensburger P."/>
            <person name="Atkinson P."/>
            <person name="Beeman R.W."/>
            <person name="Beidler J."/>
            <person name="Brown S.J."/>
            <person name="Demuth J.P."/>
            <person name="Drury D.W."/>
            <person name="Du Y.Z."/>
            <person name="Fujiwara H."/>
            <person name="Lorenzen M."/>
            <person name="Maselli V."/>
            <person name="Osanai M."/>
            <person name="Park Y."/>
            <person name="Robertson H.M."/>
            <person name="Tu Z."/>
            <person name="Wang J.J."/>
            <person name="Wang S."/>
            <person name="Richards S."/>
            <person name="Song H."/>
            <person name="Zhang L."/>
            <person name="Sodergren E."/>
            <person name="Werner D."/>
            <person name="Stanke M."/>
            <person name="Morgenstern B."/>
            <person name="Solovyev V."/>
            <person name="Kosarev P."/>
            <person name="Brown G."/>
            <person name="Chen H.C."/>
            <person name="Ermolaeva O."/>
            <person name="Hlavina W."/>
            <person name="Kapustin Y."/>
            <person name="Kiryutin B."/>
            <person name="Kitts P."/>
            <person name="Maglott D."/>
            <person name="Pruitt K."/>
            <person name="Sapojnikov V."/>
            <person name="Souvorov A."/>
            <person name="Mackey A.J."/>
            <person name="Waterhouse R.M."/>
            <person name="Wyder S."/>
            <person name="Zdobnov E.M."/>
            <person name="Zdobnov E.M."/>
            <person name="Wyder S."/>
            <person name="Kriventseva E.V."/>
            <person name="Kadowaki T."/>
            <person name="Bork P."/>
            <person name="Aranda M."/>
            <person name="Bao R."/>
            <person name="Beermann A."/>
            <person name="Berns N."/>
            <person name="Bolognesi R."/>
            <person name="Bonneton F."/>
            <person name="Bopp D."/>
            <person name="Brown S.J."/>
            <person name="Bucher G."/>
            <person name="Butts T."/>
            <person name="Chaumot A."/>
            <person name="Denell R.E."/>
            <person name="Ferrier D.E."/>
            <person name="Friedrich M."/>
            <person name="Gordon C.M."/>
            <person name="Jindra M."/>
            <person name="Klingler M."/>
            <person name="Lan Q."/>
            <person name="Lattorff H.M."/>
            <person name="Laudet V."/>
            <person name="von Levetsow C."/>
            <person name="Liu Z."/>
            <person name="Lutz R."/>
            <person name="Lynch J.A."/>
            <person name="da Fonseca R.N."/>
            <person name="Posnien N."/>
            <person name="Reuter R."/>
            <person name="Roth S."/>
            <person name="Savard J."/>
            <person name="Schinko J.B."/>
            <person name="Schmitt C."/>
            <person name="Schoppmeier M."/>
            <person name="Schroder R."/>
            <person name="Shippy T.D."/>
            <person name="Simonnet F."/>
            <person name="Marques-Souza H."/>
            <person name="Tautz D."/>
            <person name="Tomoyasu Y."/>
            <person name="Trauner J."/>
            <person name="Van der Zee M."/>
            <person name="Vervoort M."/>
            <person name="Wittkopp N."/>
            <person name="Wimmer E.A."/>
            <person name="Yang X."/>
            <person name="Jones A.K."/>
            <person name="Sattelle D.B."/>
            <person name="Ebert P.R."/>
            <person name="Nelson D."/>
            <person name="Scott J.G."/>
            <person name="Beeman R.W."/>
            <person name="Muthukrishnan S."/>
            <person name="Kramer K.J."/>
            <person name="Arakane Y."/>
            <person name="Beeman R.W."/>
            <person name="Zhu Q."/>
            <person name="Hogenkamp D."/>
            <person name="Dixit R."/>
            <person name="Oppert B."/>
            <person name="Jiang H."/>
            <person name="Zou Z."/>
            <person name="Marshall J."/>
            <person name="Elpidina E."/>
            <person name="Vinokurov K."/>
            <person name="Oppert C."/>
            <person name="Zou Z."/>
            <person name="Evans J."/>
            <person name="Lu Z."/>
            <person name="Zhao P."/>
            <person name="Sumathipala N."/>
            <person name="Altincicek B."/>
            <person name="Vilcinskas A."/>
            <person name="Williams M."/>
            <person name="Hultmark D."/>
            <person name="Hetru C."/>
            <person name="Jiang H."/>
            <person name="Grimmelikhuijzen C.J."/>
            <person name="Hauser F."/>
            <person name="Cazzamali G."/>
            <person name="Williamson M."/>
            <person name="Park Y."/>
            <person name="Li B."/>
            <person name="Tanaka Y."/>
            <person name="Predel R."/>
            <person name="Neupert S."/>
            <person name="Schachtner J."/>
            <person name="Verleyen P."/>
            <person name="Raible F."/>
            <person name="Bork P."/>
            <person name="Friedrich M."/>
            <person name="Walden K.K."/>
            <person name="Robertson H.M."/>
            <person name="Angeli S."/>
            <person name="Foret S."/>
            <person name="Bucher G."/>
            <person name="Schuetz S."/>
            <person name="Maleszka R."/>
            <person name="Wimmer E.A."/>
            <person name="Beeman R.W."/>
            <person name="Lorenzen M."/>
            <person name="Tomoyasu Y."/>
            <person name="Miller S.C."/>
            <person name="Grossmann D."/>
            <person name="Bucher G."/>
        </authorList>
    </citation>
    <scope>NUCLEOTIDE SEQUENCE [LARGE SCALE GENOMIC DNA]</scope>
    <source>
        <strain evidence="1 2">Georgia GA2</strain>
    </source>
</reference>
<organism evidence="1 2">
    <name type="scientific">Tribolium castaneum</name>
    <name type="common">Red flour beetle</name>
    <dbReference type="NCBI Taxonomy" id="7070"/>
    <lineage>
        <taxon>Eukaryota</taxon>
        <taxon>Metazoa</taxon>
        <taxon>Ecdysozoa</taxon>
        <taxon>Arthropoda</taxon>
        <taxon>Hexapoda</taxon>
        <taxon>Insecta</taxon>
        <taxon>Pterygota</taxon>
        <taxon>Neoptera</taxon>
        <taxon>Endopterygota</taxon>
        <taxon>Coleoptera</taxon>
        <taxon>Polyphaga</taxon>
        <taxon>Cucujiformia</taxon>
        <taxon>Tenebrionidae</taxon>
        <taxon>Tenebrionidae incertae sedis</taxon>
        <taxon>Tribolium</taxon>
    </lineage>
</organism>